<dbReference type="GO" id="GO:0016491">
    <property type="term" value="F:oxidoreductase activity"/>
    <property type="evidence" value="ECO:0007669"/>
    <property type="project" value="UniProtKB-KW"/>
</dbReference>
<evidence type="ECO:0000256" key="3">
    <source>
        <dbReference type="ARBA" id="ARBA00023002"/>
    </source>
</evidence>
<sequence length="285" mass="30721">CVRRLSAIQLHSSPYFSPLTSFPYTFGHENIGRIAVAGSAAGDWRQGERVIVEPTLWCTPRGFKDLCRYCKCGEINRCERIAEGAVSPGVMTGYCRDTGGSWSEYFLAHKSQLYKVPDHVSDENGLMVEPFAVGVHAALNNFPGDDEAVLLIGVGTIGLCTLAALRALGSKSEISVLARHPFQAEAAHKLGASRIISAGHGDDYYAEIAEITGAKLLKPILGKRLVLGGFDRVFECVGSDRSLDDSLRFTRNGGKVVLVGVPGISKDVDWSAIFASELEVIFSIG</sequence>
<dbReference type="InterPro" id="IPR050129">
    <property type="entry name" value="Zn_alcohol_dh"/>
</dbReference>
<dbReference type="Pfam" id="PF00107">
    <property type="entry name" value="ADH_zinc_N"/>
    <property type="match status" value="1"/>
</dbReference>
<dbReference type="CDD" id="cd05188">
    <property type="entry name" value="MDR"/>
    <property type="match status" value="1"/>
</dbReference>
<dbReference type="SUPFAM" id="SSF51735">
    <property type="entry name" value="NAD(P)-binding Rossmann-fold domains"/>
    <property type="match status" value="1"/>
</dbReference>
<evidence type="ECO:0000256" key="2">
    <source>
        <dbReference type="ARBA" id="ARBA00022833"/>
    </source>
</evidence>
<gene>
    <name evidence="6" type="ORF">S01H4_22241</name>
</gene>
<keyword evidence="3" id="KW-0560">Oxidoreductase</keyword>
<feature type="non-terminal residue" evidence="6">
    <location>
        <position position="1"/>
    </location>
</feature>
<dbReference type="Gene3D" id="3.90.180.10">
    <property type="entry name" value="Medium-chain alcohol dehydrogenases, catalytic domain"/>
    <property type="match status" value="1"/>
</dbReference>
<name>X1AST3_9ZZZZ</name>
<dbReference type="GO" id="GO:0008270">
    <property type="term" value="F:zinc ion binding"/>
    <property type="evidence" value="ECO:0007669"/>
    <property type="project" value="InterPro"/>
</dbReference>
<keyword evidence="1" id="KW-0479">Metal-binding</keyword>
<accession>X1AST3</accession>
<feature type="domain" description="Alcohol dehydrogenase-like C-terminal" evidence="4">
    <location>
        <begin position="157"/>
        <end position="283"/>
    </location>
</feature>
<dbReference type="PANTHER" id="PTHR43401">
    <property type="entry name" value="L-THREONINE 3-DEHYDROGENASE"/>
    <property type="match status" value="1"/>
</dbReference>
<reference evidence="6" key="1">
    <citation type="journal article" date="2014" name="Front. Microbiol.">
        <title>High frequency of phylogenetically diverse reductive dehalogenase-homologous genes in deep subseafloor sedimentary metagenomes.</title>
        <authorList>
            <person name="Kawai M."/>
            <person name="Futagami T."/>
            <person name="Toyoda A."/>
            <person name="Takaki Y."/>
            <person name="Nishi S."/>
            <person name="Hori S."/>
            <person name="Arai W."/>
            <person name="Tsubouchi T."/>
            <person name="Morono Y."/>
            <person name="Uchiyama I."/>
            <person name="Ito T."/>
            <person name="Fujiyama A."/>
            <person name="Inagaki F."/>
            <person name="Takami H."/>
        </authorList>
    </citation>
    <scope>NUCLEOTIDE SEQUENCE</scope>
    <source>
        <strain evidence="6">Expedition CK06-06</strain>
    </source>
</reference>
<dbReference type="AlphaFoldDB" id="X1AST3"/>
<dbReference type="Gene3D" id="3.40.50.720">
    <property type="entry name" value="NAD(P)-binding Rossmann-like Domain"/>
    <property type="match status" value="1"/>
</dbReference>
<dbReference type="InterPro" id="IPR002328">
    <property type="entry name" value="ADH_Zn_CS"/>
</dbReference>
<evidence type="ECO:0000313" key="6">
    <source>
        <dbReference type="EMBL" id="GAG85929.1"/>
    </source>
</evidence>
<dbReference type="Pfam" id="PF08240">
    <property type="entry name" value="ADH_N"/>
    <property type="match status" value="1"/>
</dbReference>
<organism evidence="6">
    <name type="scientific">marine sediment metagenome</name>
    <dbReference type="NCBI Taxonomy" id="412755"/>
    <lineage>
        <taxon>unclassified sequences</taxon>
        <taxon>metagenomes</taxon>
        <taxon>ecological metagenomes</taxon>
    </lineage>
</organism>
<dbReference type="SUPFAM" id="SSF50129">
    <property type="entry name" value="GroES-like"/>
    <property type="match status" value="1"/>
</dbReference>
<dbReference type="EMBL" id="BART01010162">
    <property type="protein sequence ID" value="GAG85929.1"/>
    <property type="molecule type" value="Genomic_DNA"/>
</dbReference>
<protein>
    <submittedName>
        <fullName evidence="6">Uncharacterized protein</fullName>
    </submittedName>
</protein>
<comment type="caution">
    <text evidence="6">The sequence shown here is derived from an EMBL/GenBank/DDBJ whole genome shotgun (WGS) entry which is preliminary data.</text>
</comment>
<keyword evidence="2" id="KW-0862">Zinc</keyword>
<feature type="domain" description="Alcohol dehydrogenase-like N-terminal" evidence="5">
    <location>
        <begin position="18"/>
        <end position="118"/>
    </location>
</feature>
<dbReference type="InterPro" id="IPR013154">
    <property type="entry name" value="ADH-like_N"/>
</dbReference>
<dbReference type="PANTHER" id="PTHR43401:SF2">
    <property type="entry name" value="L-THREONINE 3-DEHYDROGENASE"/>
    <property type="match status" value="1"/>
</dbReference>
<evidence type="ECO:0000259" key="4">
    <source>
        <dbReference type="Pfam" id="PF00107"/>
    </source>
</evidence>
<dbReference type="InterPro" id="IPR011032">
    <property type="entry name" value="GroES-like_sf"/>
</dbReference>
<proteinExistence type="predicted"/>
<evidence type="ECO:0000259" key="5">
    <source>
        <dbReference type="Pfam" id="PF08240"/>
    </source>
</evidence>
<dbReference type="PROSITE" id="PS00059">
    <property type="entry name" value="ADH_ZINC"/>
    <property type="match status" value="1"/>
</dbReference>
<evidence type="ECO:0000256" key="1">
    <source>
        <dbReference type="ARBA" id="ARBA00022723"/>
    </source>
</evidence>
<dbReference type="InterPro" id="IPR013149">
    <property type="entry name" value="ADH-like_C"/>
</dbReference>
<dbReference type="InterPro" id="IPR036291">
    <property type="entry name" value="NAD(P)-bd_dom_sf"/>
</dbReference>